<sequence length="220" mass="24171">MTKQVVKFAFFDLDNTLVDQSGALREWAEQFVADRGIDPAAVDFLAVKSTTAKTWTEYASDFKRHFGLADSVEQLVHDVTMTYPHFFVLDDAVSEGLRRLRAEGWRLGVITNGATTMQNAKIDRVRLRGLVDGVFVSETEGARKPERLIFERAAAGLGVQLDHPYGWMVGDSLEADIAGGIGAGLRTIWVQNERALTAEDPQPHHVCGSVADALKLLADA</sequence>
<evidence type="ECO:0000256" key="1">
    <source>
        <dbReference type="ARBA" id="ARBA00001946"/>
    </source>
</evidence>
<dbReference type="GO" id="GO:0016791">
    <property type="term" value="F:phosphatase activity"/>
    <property type="evidence" value="ECO:0007669"/>
    <property type="project" value="TreeGrafter"/>
</dbReference>
<name>A0A8J7WR05_9ACTN</name>
<accession>A0A8J7WR05</accession>
<dbReference type="SFLD" id="SFLDG01129">
    <property type="entry name" value="C1.5:_HAD__Beta-PGM__Phosphata"/>
    <property type="match status" value="1"/>
</dbReference>
<dbReference type="PANTHER" id="PTHR46470:SF2">
    <property type="entry name" value="GLYCERALDEHYDE 3-PHOSPHATE PHOSPHATASE"/>
    <property type="match status" value="1"/>
</dbReference>
<keyword evidence="6" id="KW-1185">Reference proteome</keyword>
<dbReference type="NCBIfam" id="TIGR01549">
    <property type="entry name" value="HAD-SF-IA-v1"/>
    <property type="match status" value="1"/>
</dbReference>
<dbReference type="AlphaFoldDB" id="A0A8J7WR05"/>
<organism evidence="5 6">
    <name type="scientific">Actinocrinis puniceicyclus</name>
    <dbReference type="NCBI Taxonomy" id="977794"/>
    <lineage>
        <taxon>Bacteria</taxon>
        <taxon>Bacillati</taxon>
        <taxon>Actinomycetota</taxon>
        <taxon>Actinomycetes</taxon>
        <taxon>Catenulisporales</taxon>
        <taxon>Actinospicaceae</taxon>
        <taxon>Actinocrinis</taxon>
    </lineage>
</organism>
<evidence type="ECO:0000256" key="3">
    <source>
        <dbReference type="ARBA" id="ARBA00022801"/>
    </source>
</evidence>
<dbReference type="PRINTS" id="PR00413">
    <property type="entry name" value="HADHALOGNASE"/>
</dbReference>
<comment type="cofactor">
    <cofactor evidence="1">
        <name>Mg(2+)</name>
        <dbReference type="ChEBI" id="CHEBI:18420"/>
    </cofactor>
</comment>
<evidence type="ECO:0000256" key="4">
    <source>
        <dbReference type="ARBA" id="ARBA00022842"/>
    </source>
</evidence>
<protein>
    <submittedName>
        <fullName evidence="5">HAD family hydrolase</fullName>
    </submittedName>
</protein>
<dbReference type="Gene3D" id="3.40.50.1000">
    <property type="entry name" value="HAD superfamily/HAD-like"/>
    <property type="match status" value="1"/>
</dbReference>
<gene>
    <name evidence="5" type="ORF">KGA66_18835</name>
</gene>
<dbReference type="Pfam" id="PF00702">
    <property type="entry name" value="Hydrolase"/>
    <property type="match status" value="1"/>
</dbReference>
<reference evidence="5" key="1">
    <citation type="submission" date="2021-04" db="EMBL/GenBank/DDBJ databases">
        <title>Genome based classification of Actinospica acidithermotolerans sp. nov., an actinobacterium isolated from an Indonesian hot spring.</title>
        <authorList>
            <person name="Kusuma A.B."/>
            <person name="Putra K.E."/>
            <person name="Nafisah S."/>
            <person name="Loh J."/>
            <person name="Nouioui I."/>
            <person name="Goodfellow M."/>
        </authorList>
    </citation>
    <scope>NUCLEOTIDE SEQUENCE</scope>
    <source>
        <strain evidence="5">DSM 45618</strain>
    </source>
</reference>
<dbReference type="Gene3D" id="1.20.120.710">
    <property type="entry name" value="Haloacid dehalogenase hydrolase-like domain"/>
    <property type="match status" value="1"/>
</dbReference>
<keyword evidence="3 5" id="KW-0378">Hydrolase</keyword>
<dbReference type="EMBL" id="JAGSXH010000071">
    <property type="protein sequence ID" value="MBS2965120.1"/>
    <property type="molecule type" value="Genomic_DNA"/>
</dbReference>
<dbReference type="Proteomes" id="UP000677913">
    <property type="component" value="Unassembled WGS sequence"/>
</dbReference>
<evidence type="ECO:0000313" key="6">
    <source>
        <dbReference type="Proteomes" id="UP000677913"/>
    </source>
</evidence>
<dbReference type="InterPro" id="IPR051400">
    <property type="entry name" value="HAD-like_hydrolase"/>
</dbReference>
<proteinExistence type="predicted"/>
<dbReference type="RefSeq" id="WP_211469479.1">
    <property type="nucleotide sequence ID" value="NZ_JAGSXH010000071.1"/>
</dbReference>
<dbReference type="InterPro" id="IPR006439">
    <property type="entry name" value="HAD-SF_hydro_IA"/>
</dbReference>
<dbReference type="SFLD" id="SFLDS00003">
    <property type="entry name" value="Haloacid_Dehalogenase"/>
    <property type="match status" value="1"/>
</dbReference>
<comment type="caution">
    <text evidence="5">The sequence shown here is derived from an EMBL/GenBank/DDBJ whole genome shotgun (WGS) entry which is preliminary data.</text>
</comment>
<keyword evidence="4" id="KW-0460">Magnesium</keyword>
<keyword evidence="2" id="KW-0479">Metal-binding</keyword>
<dbReference type="GO" id="GO:0046872">
    <property type="term" value="F:metal ion binding"/>
    <property type="evidence" value="ECO:0007669"/>
    <property type="project" value="UniProtKB-KW"/>
</dbReference>
<dbReference type="GO" id="GO:0044281">
    <property type="term" value="P:small molecule metabolic process"/>
    <property type="evidence" value="ECO:0007669"/>
    <property type="project" value="UniProtKB-ARBA"/>
</dbReference>
<dbReference type="InterPro" id="IPR036412">
    <property type="entry name" value="HAD-like_sf"/>
</dbReference>
<dbReference type="PANTHER" id="PTHR46470">
    <property type="entry name" value="N-ACYLNEURAMINATE-9-PHOSPHATASE"/>
    <property type="match status" value="1"/>
</dbReference>
<dbReference type="SUPFAM" id="SSF56784">
    <property type="entry name" value="HAD-like"/>
    <property type="match status" value="1"/>
</dbReference>
<evidence type="ECO:0000256" key="2">
    <source>
        <dbReference type="ARBA" id="ARBA00022723"/>
    </source>
</evidence>
<evidence type="ECO:0000313" key="5">
    <source>
        <dbReference type="EMBL" id="MBS2965120.1"/>
    </source>
</evidence>
<dbReference type="InterPro" id="IPR023214">
    <property type="entry name" value="HAD_sf"/>
</dbReference>